<dbReference type="Proteomes" id="UP000250043">
    <property type="component" value="Unassembled WGS sequence"/>
</dbReference>
<keyword evidence="3" id="KW-1185">Reference proteome</keyword>
<feature type="domain" description="Reverse transcriptase" evidence="1">
    <location>
        <begin position="93"/>
        <end position="189"/>
    </location>
</feature>
<evidence type="ECO:0000313" key="2">
    <source>
        <dbReference type="EMBL" id="OCH83624.1"/>
    </source>
</evidence>
<name>A0A8E2AKP4_9APHY</name>
<reference evidence="2 3" key="1">
    <citation type="submission" date="2016-07" db="EMBL/GenBank/DDBJ databases">
        <title>Draft genome of the white-rot fungus Obba rivulosa 3A-2.</title>
        <authorList>
            <consortium name="DOE Joint Genome Institute"/>
            <person name="Miettinen O."/>
            <person name="Riley R."/>
            <person name="Acob R."/>
            <person name="Barry K."/>
            <person name="Cullen D."/>
            <person name="De Vries R."/>
            <person name="Hainaut M."/>
            <person name="Hatakka A."/>
            <person name="Henrissat B."/>
            <person name="Hilden K."/>
            <person name="Kuo R."/>
            <person name="Labutti K."/>
            <person name="Lipzen A."/>
            <person name="Makela M.R."/>
            <person name="Sandor L."/>
            <person name="Spatafora J.W."/>
            <person name="Grigoriev I.V."/>
            <person name="Hibbett D.S."/>
        </authorList>
    </citation>
    <scope>NUCLEOTIDE SEQUENCE [LARGE SCALE GENOMIC DNA]</scope>
    <source>
        <strain evidence="2 3">3A-2</strain>
    </source>
</reference>
<evidence type="ECO:0000259" key="1">
    <source>
        <dbReference type="Pfam" id="PF00078"/>
    </source>
</evidence>
<dbReference type="InterPro" id="IPR000477">
    <property type="entry name" value="RT_dom"/>
</dbReference>
<proteinExistence type="predicted"/>
<dbReference type="PANTHER" id="PTHR47027:SF20">
    <property type="entry name" value="REVERSE TRANSCRIPTASE-LIKE PROTEIN WITH RNA-DIRECTED DNA POLYMERASE DOMAIN"/>
    <property type="match status" value="1"/>
</dbReference>
<dbReference type="AlphaFoldDB" id="A0A8E2AKP4"/>
<gene>
    <name evidence="2" type="ORF">OBBRIDRAFT_696891</name>
</gene>
<accession>A0A8E2AKP4</accession>
<dbReference type="OrthoDB" id="2750028at2759"/>
<dbReference type="Pfam" id="PF00078">
    <property type="entry name" value="RVT_1"/>
    <property type="match status" value="1"/>
</dbReference>
<dbReference type="EMBL" id="KV722921">
    <property type="protein sequence ID" value="OCH83624.1"/>
    <property type="molecule type" value="Genomic_DNA"/>
</dbReference>
<evidence type="ECO:0000313" key="3">
    <source>
        <dbReference type="Proteomes" id="UP000250043"/>
    </source>
</evidence>
<dbReference type="PANTHER" id="PTHR47027">
    <property type="entry name" value="REVERSE TRANSCRIPTASE DOMAIN-CONTAINING PROTEIN"/>
    <property type="match status" value="1"/>
</dbReference>
<protein>
    <recommendedName>
        <fullName evidence="1">Reverse transcriptase domain-containing protein</fullName>
    </recommendedName>
</protein>
<feature type="non-terminal residue" evidence="2">
    <location>
        <position position="1"/>
    </location>
</feature>
<organism evidence="2 3">
    <name type="scientific">Obba rivulosa</name>
    <dbReference type="NCBI Taxonomy" id="1052685"/>
    <lineage>
        <taxon>Eukaryota</taxon>
        <taxon>Fungi</taxon>
        <taxon>Dikarya</taxon>
        <taxon>Basidiomycota</taxon>
        <taxon>Agaricomycotina</taxon>
        <taxon>Agaricomycetes</taxon>
        <taxon>Polyporales</taxon>
        <taxon>Gelatoporiaceae</taxon>
        <taxon>Obba</taxon>
    </lineage>
</organism>
<sequence>MNLPPHVPPDFDALQMHLDALQARRLPDHTVDPTPDGAFSRPFLLSDIAWAKARVKRLYLRGAVGVDGVSYRQVLVMSNRRMLYLSTSAFGADNYRIIGLECCLLKLLTLLVERRLRTWAENNAILPPSQNGFREASRATNNLFVLRAAVEKARALQRTIYVVFLDLTNAFSSANQPTLWLKLARMGASGPLID</sequence>